<dbReference type="InterPro" id="IPR046848">
    <property type="entry name" value="E_motif"/>
</dbReference>
<protein>
    <submittedName>
        <fullName evidence="3">Uncharacterized protein</fullName>
    </submittedName>
</protein>
<reference evidence="3 4" key="1">
    <citation type="submission" date="2017-09" db="EMBL/GenBank/DDBJ databases">
        <title>WGS assembly of Aquilegia coerulea Goldsmith.</title>
        <authorList>
            <person name="Hodges S."/>
            <person name="Kramer E."/>
            <person name="Nordborg M."/>
            <person name="Tomkins J."/>
            <person name="Borevitz J."/>
            <person name="Derieg N."/>
            <person name="Yan J."/>
            <person name="Mihaltcheva S."/>
            <person name="Hayes R.D."/>
            <person name="Rokhsar D."/>
        </authorList>
    </citation>
    <scope>NUCLEOTIDE SEQUENCE [LARGE SCALE GENOMIC DNA]</scope>
    <source>
        <strain evidence="4">cv. Goldsmith</strain>
    </source>
</reference>
<dbReference type="STRING" id="218851.A0A2G5C7K8"/>
<evidence type="ECO:0000313" key="4">
    <source>
        <dbReference type="Proteomes" id="UP000230069"/>
    </source>
</evidence>
<dbReference type="InterPro" id="IPR011990">
    <property type="entry name" value="TPR-like_helical_dom_sf"/>
</dbReference>
<dbReference type="FunFam" id="1.25.40.10:FF:000073">
    <property type="entry name" value="Pentatricopeptide repeat-containing protein chloroplastic"/>
    <property type="match status" value="1"/>
</dbReference>
<keyword evidence="1" id="KW-0677">Repeat</keyword>
<dbReference type="Pfam" id="PF01535">
    <property type="entry name" value="PPR"/>
    <property type="match status" value="6"/>
</dbReference>
<evidence type="ECO:0000256" key="2">
    <source>
        <dbReference type="PROSITE-ProRule" id="PRU00708"/>
    </source>
</evidence>
<organism evidence="3 4">
    <name type="scientific">Aquilegia coerulea</name>
    <name type="common">Rocky mountain columbine</name>
    <dbReference type="NCBI Taxonomy" id="218851"/>
    <lineage>
        <taxon>Eukaryota</taxon>
        <taxon>Viridiplantae</taxon>
        <taxon>Streptophyta</taxon>
        <taxon>Embryophyta</taxon>
        <taxon>Tracheophyta</taxon>
        <taxon>Spermatophyta</taxon>
        <taxon>Magnoliopsida</taxon>
        <taxon>Ranunculales</taxon>
        <taxon>Ranunculaceae</taxon>
        <taxon>Thalictroideae</taxon>
        <taxon>Aquilegia</taxon>
    </lineage>
</organism>
<dbReference type="GO" id="GO:0009451">
    <property type="term" value="P:RNA modification"/>
    <property type="evidence" value="ECO:0007669"/>
    <property type="project" value="InterPro"/>
</dbReference>
<keyword evidence="4" id="KW-1185">Reference proteome</keyword>
<dbReference type="FunFam" id="1.25.40.10:FF:000196">
    <property type="entry name" value="Pentatricopeptide repeat-containing protein At4g14850"/>
    <property type="match status" value="1"/>
</dbReference>
<dbReference type="PROSITE" id="PS51375">
    <property type="entry name" value="PPR"/>
    <property type="match status" value="4"/>
</dbReference>
<feature type="repeat" description="PPR" evidence="2">
    <location>
        <begin position="191"/>
        <end position="225"/>
    </location>
</feature>
<dbReference type="OrthoDB" id="185373at2759"/>
<feature type="repeat" description="PPR" evidence="2">
    <location>
        <begin position="90"/>
        <end position="124"/>
    </location>
</feature>
<dbReference type="InterPro" id="IPR002885">
    <property type="entry name" value="PPR_rpt"/>
</dbReference>
<sequence>MQNGGYCLSVLLFLKMREMGMVTNRTTFAVILKCCTALVDIDLGIQIHGVTIRMGFDFDVVTGSALVDMYAKCKNLSDSHQFFREMPDINWVSWSAFIAGCDQNDRLVESLELFKEMQRDRVGVSQSTYASIFRSCAGLSSLNLGYQLHCHALKNNFVPDAIVGTAILDMYAKCDNLRDARMIFKFMPRHSLLSWNAIIVGYARSYRGLEALQLFQLMHRSGVGVDEISLSGVFSTCAVIKGYLEGLQIHGLTSKCSFETNICVANALLDMYGKCGALVEGRDVFDAIDRRDTVSWNAIIAAYEQIGYEKETLFFFSWMLRSRMEPDEFTYGSILKACAGWQTLNCGMEIHNRLIKSGLGLDFFVDVGLWPEPDNFTYATVLDTCANLATIGLGKQIHAQIIKQKMQSDVYISSTLVAMYSKCGNMQDSHLMFEKMTERDFVSWNAMISGYSQHGLGVEALQIFEKMQYENVKPNHATFEGACYFHSMVNDYGLQPQLEHYSCMVDILGRSGWVGDALKLICEMPFKADAIIWRTLLSVCKINGNVEVAELSADSILWLDPQDSTAYVLLSNVCAEAGMCGEVSKVRKIMRQNGLEKEPGCSWIEVRSKLNTFLVGGDKVHPKCEQIYEILGVLIGEMKWAGYVPETSVALTEEEEEEQQELLEFVS</sequence>
<dbReference type="Proteomes" id="UP000230069">
    <property type="component" value="Unassembled WGS sequence"/>
</dbReference>
<dbReference type="NCBIfam" id="TIGR00756">
    <property type="entry name" value="PPR"/>
    <property type="match status" value="2"/>
</dbReference>
<dbReference type="Gene3D" id="1.25.40.10">
    <property type="entry name" value="Tetratricopeptide repeat domain"/>
    <property type="match status" value="5"/>
</dbReference>
<dbReference type="EMBL" id="KZ305099">
    <property type="protein sequence ID" value="PIA27246.1"/>
    <property type="molecule type" value="Genomic_DNA"/>
</dbReference>
<dbReference type="Pfam" id="PF13041">
    <property type="entry name" value="PPR_2"/>
    <property type="match status" value="2"/>
</dbReference>
<dbReference type="FunCoup" id="A0A2G5C7K8">
    <property type="interactions" value="183"/>
</dbReference>
<proteinExistence type="predicted"/>
<dbReference type="FunFam" id="1.25.40.10:FF:000366">
    <property type="entry name" value="Pentatricopeptide (PPR) repeat-containing protein"/>
    <property type="match status" value="1"/>
</dbReference>
<gene>
    <name evidence="3" type="ORF">AQUCO_08200038v1</name>
</gene>
<dbReference type="GO" id="GO:0003723">
    <property type="term" value="F:RNA binding"/>
    <property type="evidence" value="ECO:0007669"/>
    <property type="project" value="InterPro"/>
</dbReference>
<dbReference type="FunFam" id="1.25.40.10:FF:000670">
    <property type="entry name" value="Pentatricopeptide repeat-containing protein"/>
    <property type="match status" value="1"/>
</dbReference>
<dbReference type="AlphaFoldDB" id="A0A2G5C7K8"/>
<dbReference type="InParanoid" id="A0A2G5C7K8"/>
<name>A0A2G5C7K8_AQUCA</name>
<evidence type="ECO:0000313" key="3">
    <source>
        <dbReference type="EMBL" id="PIA27246.1"/>
    </source>
</evidence>
<dbReference type="InterPro" id="IPR046960">
    <property type="entry name" value="PPR_At4g14850-like_plant"/>
</dbReference>
<feature type="repeat" description="PPR" evidence="2">
    <location>
        <begin position="440"/>
        <end position="474"/>
    </location>
</feature>
<dbReference type="PANTHER" id="PTHR47926:SF406">
    <property type="entry name" value="REPEAT (PPR) SUPERFAMILY PROTEIN, PUTATIVE-RELATED"/>
    <property type="match status" value="1"/>
</dbReference>
<feature type="repeat" description="PPR" evidence="2">
    <location>
        <begin position="292"/>
        <end position="326"/>
    </location>
</feature>
<accession>A0A2G5C7K8</accession>
<dbReference type="PANTHER" id="PTHR47926">
    <property type="entry name" value="PENTATRICOPEPTIDE REPEAT-CONTAINING PROTEIN"/>
    <property type="match status" value="1"/>
</dbReference>
<evidence type="ECO:0000256" key="1">
    <source>
        <dbReference type="ARBA" id="ARBA00022737"/>
    </source>
</evidence>
<dbReference type="FunFam" id="1.25.40.10:FF:000031">
    <property type="entry name" value="Pentatricopeptide repeat-containing protein mitochondrial"/>
    <property type="match status" value="1"/>
</dbReference>
<dbReference type="Pfam" id="PF20431">
    <property type="entry name" value="E_motif"/>
    <property type="match status" value="1"/>
</dbReference>